<sequence length="517" mass="55776">MKGKFFTLKMSVFFALTFCVNSLLVAQTPEKISYQSVLRGSDNELLANKRVGMKVSILKGSANGTVVYTQTKSTMTNANGLINLKIGDESIFSNIDWGSGVYYIKTETDPTGGANYTISGESQLLSVPYALHAKTTTSESLKYDKAGGKINGPVSVGIDLPSGHLFNVFDNLKILDDEAKAVIIGNTVNSAGARHRVYHEDYNWKVPEFNPGMIGDYADLYLHQVETAPSTVAANESYTNISTAAGVTNAGRQIGYLGGVMIMSGHKGIIEHISGAKIANRIRPNASGNIGSMAGVQGGLTSYGTNTAKIQEFRALESFTYALNGARLVDNYGLYLRSAMVPGVTRGWGVYQEGSNDNNYFAGKVRIGHVLGSDIPVSDYKLDVLGSSRFSAGVEVGAFKSNGNINIVKQATAEPRLINFRIGDQLRYSTQFLGAEEGGLSGSNITMYRYDDAGAYLGKVYNINRATGTVEIEEELKAKTVKLKKGTLNQTPQPGTLEYDGSDLYFTNESGIRKKIN</sequence>
<feature type="signal peptide" evidence="1">
    <location>
        <begin position="1"/>
        <end position="25"/>
    </location>
</feature>
<dbReference type="EMBL" id="LR134441">
    <property type="protein sequence ID" value="VEI01006.1"/>
    <property type="molecule type" value="Genomic_DNA"/>
</dbReference>
<accession>A0A3S4UZS1</accession>
<dbReference type="OrthoDB" id="9765957at2"/>
<dbReference type="KEGG" id="cant:NCTC13489_02476"/>
<proteinExistence type="predicted"/>
<dbReference type="AlphaFoldDB" id="A0A3S4UZS1"/>
<name>A0A3S4UZS1_9FLAO</name>
<keyword evidence="1" id="KW-0732">Signal</keyword>
<evidence type="ECO:0000256" key="1">
    <source>
        <dbReference type="SAM" id="SignalP"/>
    </source>
</evidence>
<evidence type="ECO:0000313" key="2">
    <source>
        <dbReference type="EMBL" id="VEI01006.1"/>
    </source>
</evidence>
<reference evidence="2 3" key="1">
    <citation type="submission" date="2018-12" db="EMBL/GenBank/DDBJ databases">
        <authorList>
            <consortium name="Pathogen Informatics"/>
        </authorList>
    </citation>
    <scope>NUCLEOTIDE SEQUENCE [LARGE SCALE GENOMIC DNA]</scope>
    <source>
        <strain evidence="2 3">NCTC13489</strain>
    </source>
</reference>
<gene>
    <name evidence="2" type="ORF">NCTC13489_02476</name>
</gene>
<protein>
    <submittedName>
        <fullName evidence="2">Uncharacterized protein</fullName>
    </submittedName>
</protein>
<dbReference type="Proteomes" id="UP000270036">
    <property type="component" value="Chromosome"/>
</dbReference>
<evidence type="ECO:0000313" key="3">
    <source>
        <dbReference type="Proteomes" id="UP000270036"/>
    </source>
</evidence>
<dbReference type="RefSeq" id="WP_051803667.1">
    <property type="nucleotide sequence ID" value="NZ_FOIX01000001.1"/>
</dbReference>
<feature type="chain" id="PRO_5018632937" evidence="1">
    <location>
        <begin position="26"/>
        <end position="517"/>
    </location>
</feature>
<organism evidence="2 3">
    <name type="scientific">Kaistella antarctica</name>
    <dbReference type="NCBI Taxonomy" id="266748"/>
    <lineage>
        <taxon>Bacteria</taxon>
        <taxon>Pseudomonadati</taxon>
        <taxon>Bacteroidota</taxon>
        <taxon>Flavobacteriia</taxon>
        <taxon>Flavobacteriales</taxon>
        <taxon>Weeksellaceae</taxon>
        <taxon>Chryseobacterium group</taxon>
        <taxon>Kaistella</taxon>
    </lineage>
</organism>